<reference evidence="2 3" key="1">
    <citation type="submission" date="2020-09" db="EMBL/GenBank/DDBJ databases">
        <title>Novel species in genus Gordonia.</title>
        <authorList>
            <person name="Zhang G."/>
        </authorList>
    </citation>
    <scope>NUCLEOTIDE SEQUENCE [LARGE SCALE GENOMIC DNA]</scope>
    <source>
        <strain evidence="2 3">ON-33</strain>
    </source>
</reference>
<keyword evidence="2" id="KW-0808">Transferase</keyword>
<organism evidence="2 3">
    <name type="scientific">Gordonia hankookensis</name>
    <dbReference type="NCBI Taxonomy" id="589403"/>
    <lineage>
        <taxon>Bacteria</taxon>
        <taxon>Bacillati</taxon>
        <taxon>Actinomycetota</taxon>
        <taxon>Actinomycetes</taxon>
        <taxon>Mycobacteriales</taxon>
        <taxon>Gordoniaceae</taxon>
        <taxon>Gordonia</taxon>
    </lineage>
</organism>
<dbReference type="Proteomes" id="UP000602395">
    <property type="component" value="Unassembled WGS sequence"/>
</dbReference>
<dbReference type="Pfam" id="PF00156">
    <property type="entry name" value="Pribosyltran"/>
    <property type="match status" value="1"/>
</dbReference>
<dbReference type="InterPro" id="IPR029057">
    <property type="entry name" value="PRTase-like"/>
</dbReference>
<dbReference type="RefSeq" id="WP_190268760.1">
    <property type="nucleotide sequence ID" value="NZ_BAABAD010000005.1"/>
</dbReference>
<evidence type="ECO:0000313" key="3">
    <source>
        <dbReference type="Proteomes" id="UP000602395"/>
    </source>
</evidence>
<comment type="caution">
    <text evidence="2">The sequence shown here is derived from an EMBL/GenBank/DDBJ whole genome shotgun (WGS) entry which is preliminary data.</text>
</comment>
<evidence type="ECO:0000313" key="2">
    <source>
        <dbReference type="EMBL" id="MBD1322436.1"/>
    </source>
</evidence>
<dbReference type="Gene3D" id="3.40.50.2020">
    <property type="match status" value="1"/>
</dbReference>
<dbReference type="EMBL" id="JACWMS010000006">
    <property type="protein sequence ID" value="MBD1322436.1"/>
    <property type="molecule type" value="Genomic_DNA"/>
</dbReference>
<gene>
    <name evidence="2" type="ORF">IDF66_22890</name>
</gene>
<proteinExistence type="predicted"/>
<name>A0ABR7WI92_9ACTN</name>
<evidence type="ECO:0000259" key="1">
    <source>
        <dbReference type="Pfam" id="PF00156"/>
    </source>
</evidence>
<accession>A0ABR7WI92</accession>
<keyword evidence="3" id="KW-1185">Reference proteome</keyword>
<dbReference type="InterPro" id="IPR000836">
    <property type="entry name" value="PRTase_dom"/>
</dbReference>
<sequence>MSRRAEVFADRQAAGRALVERLHSAPIPTAPIPSGSNEGQPHDRIVVLGLARGGVPVARVVADALGASLDALVVRKLGAPGQPEFAMGALAAGQVIVNDDVPRRLGVSPEQFQEVVDREEAIRIDREHRYREGAEPVVVEGKTVILVDDGMATGSTMAVALRAVGASGAGAVVIAVPTAPDDAIRRFTADPAVDAVVCVSSPEPFHAVGLSYRDFHQVGDDEVTRCLRLR</sequence>
<dbReference type="SUPFAM" id="SSF53271">
    <property type="entry name" value="PRTase-like"/>
    <property type="match status" value="1"/>
</dbReference>
<protein>
    <submittedName>
        <fullName evidence="2">Phosphoribosyltransferase</fullName>
    </submittedName>
</protein>
<feature type="domain" description="Phosphoribosyltransferase" evidence="1">
    <location>
        <begin position="42"/>
        <end position="177"/>
    </location>
</feature>
<keyword evidence="2" id="KW-0328">Glycosyltransferase</keyword>
<dbReference type="Gene3D" id="3.30.1310.20">
    <property type="entry name" value="PRTase-like"/>
    <property type="match status" value="1"/>
</dbReference>
<dbReference type="CDD" id="cd06223">
    <property type="entry name" value="PRTases_typeI"/>
    <property type="match status" value="1"/>
</dbReference>
<dbReference type="GO" id="GO:0016757">
    <property type="term" value="F:glycosyltransferase activity"/>
    <property type="evidence" value="ECO:0007669"/>
    <property type="project" value="UniProtKB-KW"/>
</dbReference>